<proteinExistence type="predicted"/>
<sequence length="52" mass="5857">MMEKSDPNKQSFEFDQQGTNEVREQIMDSYNSGYIGQGTALADSEDFTETEG</sequence>
<dbReference type="EMBL" id="JAUSTW010000001">
    <property type="protein sequence ID" value="MDQ0197001.1"/>
    <property type="molecule type" value="Genomic_DNA"/>
</dbReference>
<gene>
    <name evidence="2" type="ORF">J2S10_000106</name>
</gene>
<feature type="region of interest" description="Disordered" evidence="1">
    <location>
        <begin position="1"/>
        <end position="52"/>
    </location>
</feature>
<feature type="compositionally biased region" description="Polar residues" evidence="1">
    <location>
        <begin position="8"/>
        <end position="20"/>
    </location>
</feature>
<keyword evidence="3" id="KW-1185">Reference proteome</keyword>
<evidence type="ECO:0000313" key="3">
    <source>
        <dbReference type="Proteomes" id="UP001224122"/>
    </source>
</evidence>
<comment type="caution">
    <text evidence="2">The sequence shown here is derived from an EMBL/GenBank/DDBJ whole genome shotgun (WGS) entry which is preliminary data.</text>
</comment>
<reference evidence="2 3" key="1">
    <citation type="submission" date="2023-07" db="EMBL/GenBank/DDBJ databases">
        <title>Genomic Encyclopedia of Type Strains, Phase IV (KMG-IV): sequencing the most valuable type-strain genomes for metagenomic binning, comparative biology and taxonomic classification.</title>
        <authorList>
            <person name="Goeker M."/>
        </authorList>
    </citation>
    <scope>NUCLEOTIDE SEQUENCE [LARGE SCALE GENOMIC DNA]</scope>
    <source>
        <strain evidence="2 3">DSM 27594</strain>
    </source>
</reference>
<evidence type="ECO:0008006" key="4">
    <source>
        <dbReference type="Google" id="ProtNLM"/>
    </source>
</evidence>
<dbReference type="Proteomes" id="UP001224122">
    <property type="component" value="Unassembled WGS sequence"/>
</dbReference>
<evidence type="ECO:0000256" key="1">
    <source>
        <dbReference type="SAM" id="MobiDB-lite"/>
    </source>
</evidence>
<feature type="compositionally biased region" description="Acidic residues" evidence="1">
    <location>
        <begin position="43"/>
        <end position="52"/>
    </location>
</feature>
<protein>
    <recommendedName>
        <fullName evidence="4">DUF4025 domain-containing protein</fullName>
    </recommendedName>
</protein>
<organism evidence="2 3">
    <name type="scientific">Neobacillus ginsengisoli</name>
    <dbReference type="NCBI Taxonomy" id="904295"/>
    <lineage>
        <taxon>Bacteria</taxon>
        <taxon>Bacillati</taxon>
        <taxon>Bacillota</taxon>
        <taxon>Bacilli</taxon>
        <taxon>Bacillales</taxon>
        <taxon>Bacillaceae</taxon>
        <taxon>Neobacillus</taxon>
    </lineage>
</organism>
<evidence type="ECO:0000313" key="2">
    <source>
        <dbReference type="EMBL" id="MDQ0197001.1"/>
    </source>
</evidence>
<name>A0ABT9XN79_9BACI</name>
<accession>A0ABT9XN79</accession>